<feature type="transmembrane region" description="Helical" evidence="1">
    <location>
        <begin position="336"/>
        <end position="356"/>
    </location>
</feature>
<evidence type="ECO:0000313" key="3">
    <source>
        <dbReference type="EMBL" id="TKH43088.1"/>
    </source>
</evidence>
<comment type="caution">
    <text evidence="3">The sequence shown here is derived from an EMBL/GenBank/DDBJ whole genome shotgun (WGS) entry which is preliminary data.</text>
</comment>
<keyword evidence="1" id="KW-0812">Transmembrane</keyword>
<dbReference type="Proteomes" id="UP000308114">
    <property type="component" value="Unassembled WGS sequence"/>
</dbReference>
<evidence type="ECO:0000256" key="1">
    <source>
        <dbReference type="SAM" id="Phobius"/>
    </source>
</evidence>
<evidence type="ECO:0000313" key="4">
    <source>
        <dbReference type="Proteomes" id="UP000308114"/>
    </source>
</evidence>
<dbReference type="Pfam" id="PF07670">
    <property type="entry name" value="Gate"/>
    <property type="match status" value="1"/>
</dbReference>
<name>A0A4U2Q1A2_9BACL</name>
<evidence type="ECO:0000259" key="2">
    <source>
        <dbReference type="Pfam" id="PF07670"/>
    </source>
</evidence>
<feature type="transmembrane region" description="Helical" evidence="1">
    <location>
        <begin position="255"/>
        <end position="282"/>
    </location>
</feature>
<dbReference type="EMBL" id="PNXQ01000014">
    <property type="protein sequence ID" value="TKH43088.1"/>
    <property type="molecule type" value="Genomic_DNA"/>
</dbReference>
<feature type="transmembrane region" description="Helical" evidence="1">
    <location>
        <begin position="21"/>
        <end position="41"/>
    </location>
</feature>
<sequence>MLNHITSKEVKPLLQKEAHSAPYWTTLLLALGAILLVLAVVASPEEVFQASAQGLKLWWSIIFPAMLPFLMLSEMLVAFGLVHGLGVLMEPFMRSWFRLPGRSGWVLALGLTAGFPAAAEAVRQWAQQEDMTKRQLRRLTAIAHFCNPMTILLVIGTGLLHNAAVGVMLLAVHWVSGLLAGWITVRLTASSKESQKRETPVALRRTSVSRTSTTLIRSAWDATRSARERDGRSFGKLLGETVSHAVQTLMMTGGFIIFFSVLIRLLSMYSGQGAFSFIWPAWMEIHLGSYEISRLPYDLRTQAALISAVLGWGGLCGWLQITAVTKPSDKGITFTISRVLHGIIAFVLTLVAWTTFSRMTSNTLPAYVSRSSVSSFAEGGYDPAAHSVMAESSNLWTQLESPSLYPWQLTMLSIVLLGAIILTLLVISFITSWWSRRAWR</sequence>
<feature type="transmembrane region" description="Helical" evidence="1">
    <location>
        <begin position="141"/>
        <end position="160"/>
    </location>
</feature>
<dbReference type="InterPro" id="IPR011642">
    <property type="entry name" value="Gate_dom"/>
</dbReference>
<dbReference type="AlphaFoldDB" id="A0A4U2Q1A2"/>
<feature type="transmembrane region" description="Helical" evidence="1">
    <location>
        <begin position="409"/>
        <end position="434"/>
    </location>
</feature>
<protein>
    <submittedName>
        <fullName evidence="3">Nucleoside recognition protein</fullName>
    </submittedName>
</protein>
<keyword evidence="1" id="KW-0472">Membrane</keyword>
<feature type="transmembrane region" description="Helical" evidence="1">
    <location>
        <begin position="166"/>
        <end position="187"/>
    </location>
</feature>
<proteinExistence type="predicted"/>
<feature type="transmembrane region" description="Helical" evidence="1">
    <location>
        <begin position="302"/>
        <end position="324"/>
    </location>
</feature>
<feature type="domain" description="Nucleoside transporter/FeoB GTPase Gate" evidence="2">
    <location>
        <begin position="61"/>
        <end position="132"/>
    </location>
</feature>
<reference evidence="3 4" key="1">
    <citation type="submission" date="2018-01" db="EMBL/GenBank/DDBJ databases">
        <title>Bacillales members from the olive rhizosphere are effective biological control agents against Verticillium dahliae.</title>
        <authorList>
            <person name="Gomez-Lama C."/>
            <person name="Legarda G."/>
            <person name="Ruano-Rosa D."/>
            <person name="Pizarro-Tobias P."/>
            <person name="Valverde-Corredor A."/>
            <person name="Niqui J.L."/>
            <person name="Trivino J.C."/>
            <person name="Roca A."/>
            <person name="Mercado-Blanco J."/>
        </authorList>
    </citation>
    <scope>NUCLEOTIDE SEQUENCE [LARGE SCALE GENOMIC DNA]</scope>
    <source>
        <strain evidence="3 4">PIC167</strain>
    </source>
</reference>
<gene>
    <name evidence="3" type="ORF">C1I60_16355</name>
</gene>
<organism evidence="3 4">
    <name type="scientific">Paenibacillus terrae</name>
    <dbReference type="NCBI Taxonomy" id="159743"/>
    <lineage>
        <taxon>Bacteria</taxon>
        <taxon>Bacillati</taxon>
        <taxon>Bacillota</taxon>
        <taxon>Bacilli</taxon>
        <taxon>Bacillales</taxon>
        <taxon>Paenibacillaceae</taxon>
        <taxon>Paenibacillus</taxon>
    </lineage>
</organism>
<accession>A0A4U2Q1A2</accession>
<feature type="transmembrane region" description="Helical" evidence="1">
    <location>
        <begin position="61"/>
        <end position="88"/>
    </location>
</feature>
<keyword evidence="1" id="KW-1133">Transmembrane helix</keyword>